<gene>
    <name evidence="7" type="primary">ytvI</name>
    <name evidence="7" type="ORF">EJQ19_09280</name>
</gene>
<evidence type="ECO:0000256" key="6">
    <source>
        <dbReference type="SAM" id="Phobius"/>
    </source>
</evidence>
<dbReference type="InterPro" id="IPR014227">
    <property type="entry name" value="YtvI-like"/>
</dbReference>
<comment type="caution">
    <text evidence="7">The sequence shown here is derived from an EMBL/GenBank/DDBJ whole genome shotgun (WGS) entry which is preliminary data.</text>
</comment>
<feature type="transmembrane region" description="Helical" evidence="6">
    <location>
        <begin position="12"/>
        <end position="33"/>
    </location>
</feature>
<feature type="transmembrane region" description="Helical" evidence="6">
    <location>
        <begin position="148"/>
        <end position="179"/>
    </location>
</feature>
<feature type="transmembrane region" description="Helical" evidence="6">
    <location>
        <begin position="318"/>
        <end position="344"/>
    </location>
</feature>
<name>A0A430JGC2_9BACL</name>
<feature type="transmembrane region" description="Helical" evidence="6">
    <location>
        <begin position="223"/>
        <end position="240"/>
    </location>
</feature>
<dbReference type="Pfam" id="PF01594">
    <property type="entry name" value="AI-2E_transport"/>
    <property type="match status" value="1"/>
</dbReference>
<dbReference type="EMBL" id="RXHU01000023">
    <property type="protein sequence ID" value="RTE10060.1"/>
    <property type="molecule type" value="Genomic_DNA"/>
</dbReference>
<feature type="transmembrane region" description="Helical" evidence="6">
    <location>
        <begin position="68"/>
        <end position="89"/>
    </location>
</feature>
<dbReference type="GO" id="GO:0016020">
    <property type="term" value="C:membrane"/>
    <property type="evidence" value="ECO:0007669"/>
    <property type="project" value="UniProtKB-SubCell"/>
</dbReference>
<protein>
    <submittedName>
        <fullName evidence="7">Sporulation integral membrane protein YtvI</fullName>
    </submittedName>
</protein>
<keyword evidence="4 6" id="KW-1133">Transmembrane helix</keyword>
<keyword evidence="8" id="KW-1185">Reference proteome</keyword>
<evidence type="ECO:0000256" key="2">
    <source>
        <dbReference type="ARBA" id="ARBA00009773"/>
    </source>
</evidence>
<keyword evidence="3 6" id="KW-0812">Transmembrane</keyword>
<sequence length="370" mass="41252">MISFYKKYWRTVFDIALIVLTVYLFMLLFSYLYAIATPIFLALVIYMMIEPLARFLHRKGMRKSIASAISTLLFVLIILGAVAGAAVIFTSQILSLANKINEYQAIFNEQFVHRLSELNEQFQTLPPDVIAKTKDYAGQLAGKASQLIIAFLSGLVASLTSFSTFMFNFIVGIILAYFLSIEIESWKKLASDKTPNTFKAAFFFLKENVVKGIVSYIKAQAKLISLTFIVIFIALLVLNVNNAFSISLLAAIFDVLPLLGVSTLFIPWIIYLFIVGNTTLAIWLSAVLLVVILVRQIMEPKITGESLGVSAFTTLAFMIISLSLFGVAGVILSPVLIILIKALYTQGYLQRWIRKPENEYTPGKLPYTGP</sequence>
<dbReference type="OrthoDB" id="9774361at2"/>
<proteinExistence type="inferred from homology"/>
<dbReference type="InterPro" id="IPR002549">
    <property type="entry name" value="AI-2E-like"/>
</dbReference>
<feature type="transmembrane region" description="Helical" evidence="6">
    <location>
        <begin position="246"/>
        <end position="273"/>
    </location>
</feature>
<dbReference type="Proteomes" id="UP000276128">
    <property type="component" value="Unassembled WGS sequence"/>
</dbReference>
<dbReference type="PANTHER" id="PTHR21716:SF68">
    <property type="entry name" value="TRANSPORT PROTEIN YTVI-RELATED"/>
    <property type="match status" value="1"/>
</dbReference>
<keyword evidence="5 6" id="KW-0472">Membrane</keyword>
<evidence type="ECO:0000256" key="4">
    <source>
        <dbReference type="ARBA" id="ARBA00022989"/>
    </source>
</evidence>
<feature type="transmembrane region" description="Helical" evidence="6">
    <location>
        <begin position="280"/>
        <end position="298"/>
    </location>
</feature>
<evidence type="ECO:0000313" key="7">
    <source>
        <dbReference type="EMBL" id="RTE10060.1"/>
    </source>
</evidence>
<evidence type="ECO:0000256" key="3">
    <source>
        <dbReference type="ARBA" id="ARBA00022692"/>
    </source>
</evidence>
<comment type="subcellular location">
    <subcellularLocation>
        <location evidence="1">Membrane</location>
        <topology evidence="1">Multi-pass membrane protein</topology>
    </subcellularLocation>
</comment>
<reference evidence="7 8" key="1">
    <citation type="submission" date="2018-12" db="EMBL/GenBank/DDBJ databases">
        <title>Bacillus ochoae sp. nov., Paenibacillus whitsoniae sp. nov., Paenibacillus spiritus sp. nov. Isolated from the Mars Exploration Rover during spacecraft assembly.</title>
        <authorList>
            <person name="Seuylemezian A."/>
            <person name="Vaishampayan P."/>
        </authorList>
    </citation>
    <scope>NUCLEOTIDE SEQUENCE [LARGE SCALE GENOMIC DNA]</scope>
    <source>
        <strain evidence="7 8">MER 54</strain>
    </source>
</reference>
<dbReference type="AlphaFoldDB" id="A0A430JGC2"/>
<comment type="similarity">
    <text evidence="2">Belongs to the autoinducer-2 exporter (AI-2E) (TC 2.A.86) family.</text>
</comment>
<evidence type="ECO:0000313" key="8">
    <source>
        <dbReference type="Proteomes" id="UP000276128"/>
    </source>
</evidence>
<evidence type="ECO:0000256" key="1">
    <source>
        <dbReference type="ARBA" id="ARBA00004141"/>
    </source>
</evidence>
<dbReference type="RefSeq" id="WP_126140931.1">
    <property type="nucleotide sequence ID" value="NZ_RXHU01000023.1"/>
</dbReference>
<dbReference type="GO" id="GO:0055085">
    <property type="term" value="P:transmembrane transport"/>
    <property type="evidence" value="ECO:0007669"/>
    <property type="project" value="TreeGrafter"/>
</dbReference>
<dbReference type="NCBIfam" id="TIGR02872">
    <property type="entry name" value="spore_ytvI"/>
    <property type="match status" value="1"/>
</dbReference>
<evidence type="ECO:0000256" key="5">
    <source>
        <dbReference type="ARBA" id="ARBA00023136"/>
    </source>
</evidence>
<dbReference type="PANTHER" id="PTHR21716">
    <property type="entry name" value="TRANSMEMBRANE PROTEIN"/>
    <property type="match status" value="1"/>
</dbReference>
<accession>A0A430JGC2</accession>
<organism evidence="7 8">
    <name type="scientific">Paenibacillus whitsoniae</name>
    <dbReference type="NCBI Taxonomy" id="2496558"/>
    <lineage>
        <taxon>Bacteria</taxon>
        <taxon>Bacillati</taxon>
        <taxon>Bacillota</taxon>
        <taxon>Bacilli</taxon>
        <taxon>Bacillales</taxon>
        <taxon>Paenibacillaceae</taxon>
        <taxon>Paenibacillus</taxon>
    </lineage>
</organism>